<dbReference type="AlphaFoldDB" id="A0A7S7NM15"/>
<keyword evidence="2" id="KW-0732">Signal</keyword>
<feature type="chain" id="PRO_5032393879" evidence="2">
    <location>
        <begin position="24"/>
        <end position="170"/>
    </location>
</feature>
<reference evidence="3 4" key="1">
    <citation type="submission" date="2020-10" db="EMBL/GenBank/DDBJ databases">
        <title>Complete genome sequence of Paludibaculum fermentans P105T, a facultatively anaerobic acidobacterium capable of dissimilatory Fe(III) reduction.</title>
        <authorList>
            <person name="Dedysh S.N."/>
            <person name="Beletsky A.V."/>
            <person name="Kulichevskaya I.S."/>
            <person name="Mardanov A.V."/>
            <person name="Ravin N.V."/>
        </authorList>
    </citation>
    <scope>NUCLEOTIDE SEQUENCE [LARGE SCALE GENOMIC DNA]</scope>
    <source>
        <strain evidence="3 4">P105</strain>
    </source>
</reference>
<feature type="signal peptide" evidence="2">
    <location>
        <begin position="1"/>
        <end position="23"/>
    </location>
</feature>
<keyword evidence="4" id="KW-1185">Reference proteome</keyword>
<evidence type="ECO:0000313" key="4">
    <source>
        <dbReference type="Proteomes" id="UP000593892"/>
    </source>
</evidence>
<dbReference type="Proteomes" id="UP000593892">
    <property type="component" value="Chromosome"/>
</dbReference>
<protein>
    <submittedName>
        <fullName evidence="3">Uncharacterized protein</fullName>
    </submittedName>
</protein>
<evidence type="ECO:0000313" key="3">
    <source>
        <dbReference type="EMBL" id="QOY86127.1"/>
    </source>
</evidence>
<dbReference type="EMBL" id="CP063849">
    <property type="protein sequence ID" value="QOY86127.1"/>
    <property type="molecule type" value="Genomic_DNA"/>
</dbReference>
<evidence type="ECO:0000256" key="1">
    <source>
        <dbReference type="SAM" id="MobiDB-lite"/>
    </source>
</evidence>
<evidence type="ECO:0000256" key="2">
    <source>
        <dbReference type="SAM" id="SignalP"/>
    </source>
</evidence>
<proteinExistence type="predicted"/>
<organism evidence="3 4">
    <name type="scientific">Paludibaculum fermentans</name>
    <dbReference type="NCBI Taxonomy" id="1473598"/>
    <lineage>
        <taxon>Bacteria</taxon>
        <taxon>Pseudomonadati</taxon>
        <taxon>Acidobacteriota</taxon>
        <taxon>Terriglobia</taxon>
        <taxon>Bryobacterales</taxon>
        <taxon>Bryobacteraceae</taxon>
        <taxon>Paludibaculum</taxon>
    </lineage>
</organism>
<gene>
    <name evidence="3" type="ORF">IRI77_25400</name>
</gene>
<name>A0A7S7NM15_PALFE</name>
<feature type="region of interest" description="Disordered" evidence="1">
    <location>
        <begin position="139"/>
        <end position="170"/>
    </location>
</feature>
<dbReference type="KEGG" id="pfer:IRI77_25400"/>
<sequence>MSVFSTRKAFGRLAMIVLVGALAAPLTFADTACDATSLKGAFSFRLSGTNFDSQGYLYFHNVVGRLVSDGTGALTGSDTYNYDGQIFRQTLTGSYTVSDDCTGTITITGASSGTSHFDIVINNNGLEADIVQTDSGVSLSGSMKMQKPPVAATTTTTPTTPTDPAAQNKR</sequence>
<feature type="compositionally biased region" description="Low complexity" evidence="1">
    <location>
        <begin position="148"/>
        <end position="170"/>
    </location>
</feature>
<accession>A0A7S7NM15</accession>
<dbReference type="RefSeq" id="WP_194447796.1">
    <property type="nucleotide sequence ID" value="NZ_CP063849.1"/>
</dbReference>